<feature type="compositionally biased region" description="Basic and acidic residues" evidence="1">
    <location>
        <begin position="1277"/>
        <end position="1293"/>
    </location>
</feature>
<feature type="region of interest" description="Disordered" evidence="1">
    <location>
        <begin position="200"/>
        <end position="221"/>
    </location>
</feature>
<feature type="compositionally biased region" description="Low complexity" evidence="1">
    <location>
        <begin position="2281"/>
        <end position="2301"/>
    </location>
</feature>
<feature type="compositionally biased region" description="Basic and acidic residues" evidence="1">
    <location>
        <begin position="1745"/>
        <end position="1756"/>
    </location>
</feature>
<feature type="compositionally biased region" description="Basic and acidic residues" evidence="1">
    <location>
        <begin position="3555"/>
        <end position="3571"/>
    </location>
</feature>
<feature type="compositionally biased region" description="Low complexity" evidence="1">
    <location>
        <begin position="2862"/>
        <end position="2876"/>
    </location>
</feature>
<feature type="compositionally biased region" description="Pro residues" evidence="1">
    <location>
        <begin position="2613"/>
        <end position="2625"/>
    </location>
</feature>
<feature type="compositionally biased region" description="Basic and acidic residues" evidence="1">
    <location>
        <begin position="2936"/>
        <end position="2951"/>
    </location>
</feature>
<feature type="compositionally biased region" description="Polar residues" evidence="1">
    <location>
        <begin position="1091"/>
        <end position="1118"/>
    </location>
</feature>
<accession>A0A2C6KZC4</accession>
<feature type="compositionally biased region" description="Basic and acidic residues" evidence="1">
    <location>
        <begin position="1022"/>
        <end position="1041"/>
    </location>
</feature>
<feature type="compositionally biased region" description="Basic and acidic residues" evidence="1">
    <location>
        <begin position="3153"/>
        <end position="3178"/>
    </location>
</feature>
<feature type="compositionally biased region" description="Basic and acidic residues" evidence="1">
    <location>
        <begin position="1592"/>
        <end position="1614"/>
    </location>
</feature>
<feature type="compositionally biased region" description="Basic and acidic residues" evidence="1">
    <location>
        <begin position="1799"/>
        <end position="1826"/>
    </location>
</feature>
<feature type="compositionally biased region" description="Low complexity" evidence="1">
    <location>
        <begin position="2885"/>
        <end position="2897"/>
    </location>
</feature>
<feature type="compositionally biased region" description="Basic and acidic residues" evidence="1">
    <location>
        <begin position="3970"/>
        <end position="3990"/>
    </location>
</feature>
<feature type="compositionally biased region" description="Basic residues" evidence="1">
    <location>
        <begin position="1705"/>
        <end position="1714"/>
    </location>
</feature>
<protein>
    <submittedName>
        <fullName evidence="2">Uncharacterized protein</fullName>
    </submittedName>
</protein>
<feature type="compositionally biased region" description="Basic and acidic residues" evidence="1">
    <location>
        <begin position="2807"/>
        <end position="2822"/>
    </location>
</feature>
<feature type="compositionally biased region" description="Pro residues" evidence="1">
    <location>
        <begin position="2550"/>
        <end position="2560"/>
    </location>
</feature>
<feature type="compositionally biased region" description="Low complexity" evidence="1">
    <location>
        <begin position="2249"/>
        <end position="2268"/>
    </location>
</feature>
<feature type="compositionally biased region" description="Basic and acidic residues" evidence="1">
    <location>
        <begin position="4210"/>
        <end position="4251"/>
    </location>
</feature>
<feature type="compositionally biased region" description="Polar residues" evidence="1">
    <location>
        <begin position="142"/>
        <end position="155"/>
    </location>
</feature>
<feature type="compositionally biased region" description="Basic and acidic residues" evidence="1">
    <location>
        <begin position="2730"/>
        <end position="2771"/>
    </location>
</feature>
<evidence type="ECO:0000313" key="2">
    <source>
        <dbReference type="EMBL" id="PHJ21113.1"/>
    </source>
</evidence>
<gene>
    <name evidence="2" type="ORF">CSUI_005046</name>
</gene>
<feature type="region of interest" description="Disordered" evidence="1">
    <location>
        <begin position="3225"/>
        <end position="3377"/>
    </location>
</feature>
<feature type="region of interest" description="Disordered" evidence="1">
    <location>
        <begin position="3422"/>
        <end position="3614"/>
    </location>
</feature>
<feature type="region of interest" description="Disordered" evidence="1">
    <location>
        <begin position="4171"/>
        <end position="4251"/>
    </location>
</feature>
<sequence>MFDFLRSRFASSPPASSTRPSSSASGCSASSVPPVSPPQPSGGETGSTRKASFSPSFFLPSQRKKECSHTEKKENNVVFTRASTENTSKIVSENLLSSSPSESHHHTSQLQQFHPHALARDLNSNTFLPVSGLVDLPPYTVSSSSFRGPSSQDHSPSIPASLKHQQPQESLPQEGDIKAHRQLLHRLHLQNQDLLRQELAAAKSAQGPVSSAGGNSGGPHVNLCSQETSGLYSHLGSAKVTTAGLCTQQSQLNKSSSSPSPSISSPALHLPEPYRVLSGHSSLEHSGHHLPIDLSRVHQSLSPPRLLPSPSRTTGCFPRGGPIVACGGGGQSASQPLSSSTTSLRAPLQLSHPVCSSSFSSSLASSSHSIRGGAGEGRRSASAHSELRSLVSLWKDDTKPDAVNTLSHPSFSLQEPSRPEGLSPPRRSRSSGTTFSASEGGGPNSHSSRHLARGHPPVSLSGREINSCNNSNSVHDNKITTDGDLRESLYDSQQRSEGGGGSRVVRSNSQAVVSRRNSNTSSHLSYSLSETGLQAASVSSVYVHPSLSRCSPEVYVVASVLSPAASSFSSSNVNKGRQGGRVEPARSSPVPPVVHLGSKSLPHQDISSVQFTSDTLQRQQAAHSSELNAVFNTHASSPFLQPLLHPSQATGQLIGLSSSSSQVISASNSQIEFVSPSPPEGFPPPVGTSFSLSSLSGVCAVPSGRAEANNVIYSKQVSQQIAASSSGVHEAPPRYSRRSSTDTTTTLTRTFLGGDTKGTTDSNTIEEKDAYRKVDEGHLDLIRSSSRVDHSQSTLSEAPINSSGSLPLTAPATPAGSSSSSSSSCAVFHAPEEAPFRSHDDHVGKALSLSQLDSKASRVFIAENSVPLGPDKLYLSRDQDNRIKTRPVELLGGYGEIDHTICRRGQHANTEELRKSSLRVSSLPSLESTRPSPVLPSPQHLWRPSPPSLSSSSSSGFSASRGASLQQPRVLAPSSGVQTPGQEEVPTTELPTIGSIHQQTTSASSQFRLPHGEETPSSTVGTRERTREERDKANPVRETGHVPEPFHPSNSSMQTTAYEHSNAILQQGLHEPLDTERLETSISLHLRQSLSTLSESQGPSLASKDTSHGQESGGNQHLSPEVKASGNDTPLLYWPESTLRATLDPTTVISPQLPPSQAGCLSQVFSSGVHRTLLHTSEPAGTTSKKAASSHQKSSSEVFPTSLLGKPNLALSRLPLRIPGETEKKIEGGKNTAGELTQVATPLRPSRAPVPVESVQAGGSSSRRRRSSISGATAAKQDLKEDSERGHRYEGEKVSSFSSSYTSKDVYPTGKKKPAVSSSFSSSCLEKSLSSESIEATPEDKERKASVSSSSSLSRPRASSVAGRTRAVAQAAFHRAASVARVSLQKVLSPRLSLQPSTSSRSSSIDKKSLEKAKKPQKQLDKKLKSSDHQPSSKANTLVVLTAKQQASDISLLKVKSEPPSKNDRPIRDINKPGAIQQRKQRLVGSVEEGVSCQRKESGVAVSSVDRSGASKESETPGNSKGVSVDRKIEVGESGTIASEESGKKGKENRKDTRGIIQASTDSKALVPRSKTRSTSQDRGVQTPGVLCPLRLSERKERKAQENEAHAESDRALLLERTSPGVNEDTSAVKKGLDPRKTRRNPDTEEISQTTSQLDQVPIKNDENVGSIPPSEHLTRAPVGKISLHLQTNTEERRSSIHSLTGKASRGRLHSSHVKTREEEGSSVHSLKEGDSRAYIKKLPGAPLNERKQEDDRLKFEKTPSLPVSEAIAIKGERVIKDLRQDVLEDSICQPSQIVLREKNGGEKKEKSQTLEQGDERLAEKKELRSKTSSFAGDGNTEGRDVPTETSSGSLVSTFTSLSKNKTGESHKREGMKCGTISIFTEDKEEKRTSLELGSLRSTVVSPLQESKPPPSQIPLSTPLIKNYTINPSSTNPFEPPHVSRKSPRSCSPRHSTSLLWHAHNCLESEAVCTPEEEGHRILEERPIIQSQIPEVLEPTAECTEERILHQEEDKKEEIKEASVYVYRPQRERESVLPLNEKEIAKEQEKEEEGQHGQEEIFEPPLSLEFLDTNPELLLLSLVNDIQREEPTRIEPRSISQLGESVSFEANTSSPDCPDHSIDVSLTDHLGVYEDIAQDKEKNEKEKKKGDLFPMQRSSSLPSSMLPRIDREKSLNKDPSFPGESRRLRRNTIDGGDLLGEIKQKKPSVEEEDSNDLSVPCNRHRASSSFSSSSSPQDLLELNKGEERKPEHLLPSSLSVVLSLSSSSSSSLRQGAKSSEETMISTTGKTPLTSSSSSGSSSSSEKTSDAKEVRISRHKTPEEMREGTSLSKEEVSISKATTRSAVLLHSLPKERGTEEKEDHLNVHEDQTGPASRQKEKAPKKTEIFQRNVPCFHDTAMRQKDESASVDSSSTVKTEEEAEACPLQDSLGEKKEEVYKEDSETSHERMNHQRRKEKKTGENEAGGARKVSRSENDGLKEREEQKKTGEERKKSLVDEEGSDCRDKTDLLQKKEDQREQLSTMMLNESLLETEGSFRSSFSPLFAGDLSMPLSPSEPPASPPPLSSSLLLLHPSAAPPSLPLSSSSSSASHQQPSSSSSSAHPSAQQTLSPRHLSPSSPPPPPCPPPPSSNFSLLPHPSSATSLPEGVATLGLSMEEALSHREIELEEGFSLPFYPPVAPSPSSPSSPPQSPCLSPGDLSLKENTCQVADKTSLSAQKTAKRSSMKTGSSSLNVRERDEIKGYGAEDKKTTKNGREKMKEKEEEKTNTKKEKEGQHAPTRNLMYDGSSEEVSGDFLLVSSSFSASASPDTLIHEKEAEKKERKEYQDMDYASPLSEDRSLPETQICPKKKTTTESLFLSRSHKSMKISSSSFSSSSSTSLPPVPSQRRSLSLSALPSAAISLEDEENEEEPAAGLLYESAGEDRDLRVSRVSKKCLKGSSKKEGVKALRRSESKEIWSSLSSSSQANLKEEKKIKSWPLPPGPLSLPVKPAASVAFLSEQRVPSAMRKQEEETGKEEKEREEKEDEEKKRKNLFSDLEKRDISMAGDMPTRSLVLTTTPTTTTTTAAGQDDEEMLVFQTKTRKVKGKEEDPGSIPFLAEEDFMRDHRSPLLSDSYPMRKETGKRKNERTMEKRRFIEDDLEKNSLLTLKEDIHEEKKIEKKKSFLQGHEEKEREEKTEEKKIPHNTLSSFSSFKMVSSDENIDRDDKPQPSSSSSSIIFCLEALDGGNIGSSLDVAHGTPERRNGSTSVSSSSSSLLSSSSSSSPPVSVHKEKDLTTLPHHSSEFLHAHSHASEEERKEERDSSSSSTLVPTVIEERKRDHPSEMKEKSSSVVSLSNPVSSSLLSPGSSFDVEEEEELKKKKRSSFSSLNEETEDSPSHVESFHLLLSLQKAQEDTLHGVEEEEKKNLAISDSQLSSSIISSSEQNISLDLQDHGRSERSPHSFSTPDQIGTSLSSIMKSRSDLSKHDLLPFKERREFSSPPPPCPSHTIPLPQIFRLDEEDSSHERNLVKSSSSSCLSLEIQRDQRDDEEREREEEIEGLDMKTKMNLHGESLPPGHVSKEKTREEKKHLENRGVDSSSAQDLELILPPPCSPSSSSSSSFPSSPSSLDEKSSSSSLPLRLPRDLFLYPLDRDLHEDPSKHSTSVTSTCCSRLSGDEDDEAFEGDLRRIWRNRPELLLRIRIWREKYKRLKKADGMKDKLLEEQRSHLQLSEKKFENVLHESNLMIQAERSRNEDLMKEIENLTDQFLVWKEEKEREVASSQKEYIQELHEARQHAKALAETCETQRMKAEERIEEQKNMHERKVQELKDLLDLSTKERKMIEETFKVRMEKEKELAEKKINELKRQLEKKTEDASQAQEKLLALQSLHERYEKDLEKMKNLLEKEKEISKKEKDELKELLMKEKDEKVKELHTIKEETIEMYEKRYEELFSQLHAQEKQLEEQQKLLGEQETLLFRQQKELQSLQAKEEEEETRRRKERMKGQLTEDHRGERCCPPPSLPSPKEEEKKKEEDARNFIRLPQSEKKEETCEKDCREEDTKIDSQLGEKEKPSRCSMKTTEEGEGKKEALKEKKKGTEKDDIRKNLSVGRSIDDVEESDELSRRIQREYEEENKRLYIENKKYLEEIRRFKNTEDELAKQIQVLKGQKEELQQVTQAAERRTVEIFLSHQEQQKLLHAARVGRRRRERRSEKGEEEQHKERDGGISLSSSPPSEELKLYQRRFAEVKEEKTILNESVKESETEERQESHANRVAK</sequence>
<feature type="compositionally biased region" description="Low complexity" evidence="1">
    <location>
        <begin position="361"/>
        <end position="371"/>
    </location>
</feature>
<feature type="compositionally biased region" description="Low complexity" evidence="1">
    <location>
        <begin position="415"/>
        <end position="425"/>
    </location>
</feature>
<feature type="compositionally biased region" description="Low complexity" evidence="1">
    <location>
        <begin position="3052"/>
        <end position="3061"/>
    </location>
</feature>
<name>A0A2C6KZC4_9APIC</name>
<feature type="compositionally biased region" description="Basic and acidic residues" evidence="1">
    <location>
        <begin position="2467"/>
        <end position="2514"/>
    </location>
</feature>
<feature type="compositionally biased region" description="Basic and acidic residues" evidence="1">
    <location>
        <begin position="2302"/>
        <end position="2332"/>
    </location>
</feature>
<feature type="compositionally biased region" description="Basic and acidic residues" evidence="1">
    <location>
        <begin position="3112"/>
        <end position="3126"/>
    </location>
</feature>
<feature type="compositionally biased region" description="Low complexity" evidence="1">
    <location>
        <begin position="7"/>
        <end position="33"/>
    </location>
</feature>
<feature type="compositionally biased region" description="Low complexity" evidence="1">
    <location>
        <begin position="3184"/>
        <end position="3194"/>
    </location>
</feature>
<feature type="compositionally biased region" description="Basic and acidic residues" evidence="1">
    <location>
        <begin position="1404"/>
        <end position="1428"/>
    </location>
</feature>
<feature type="compositionally biased region" description="Basic and acidic residues" evidence="1">
    <location>
        <begin position="2133"/>
        <end position="2147"/>
    </location>
</feature>
<feature type="region of interest" description="Disordered" evidence="1">
    <location>
        <begin position="723"/>
        <end position="771"/>
    </location>
</feature>
<evidence type="ECO:0000313" key="3">
    <source>
        <dbReference type="Proteomes" id="UP000221165"/>
    </source>
</evidence>
<feature type="region of interest" description="Disordered" evidence="1">
    <location>
        <begin position="783"/>
        <end position="826"/>
    </location>
</feature>
<dbReference type="GeneID" id="94428437"/>
<dbReference type="EMBL" id="MIGC01002417">
    <property type="protein sequence ID" value="PHJ21113.1"/>
    <property type="molecule type" value="Genomic_DNA"/>
</dbReference>
<feature type="compositionally biased region" description="Polar residues" evidence="1">
    <location>
        <begin position="2698"/>
        <end position="2714"/>
    </location>
</feature>
<feature type="compositionally biased region" description="Basic and acidic residues" evidence="1">
    <location>
        <begin position="1715"/>
        <end position="1734"/>
    </location>
</feature>
<feature type="compositionally biased region" description="Polar residues" evidence="1">
    <location>
        <begin position="918"/>
        <end position="931"/>
    </location>
</feature>
<feature type="compositionally biased region" description="Basic and acidic residues" evidence="1">
    <location>
        <begin position="2196"/>
        <end position="2205"/>
    </location>
</feature>
<feature type="region of interest" description="Disordered" evidence="1">
    <location>
        <begin position="1799"/>
        <end position="1851"/>
    </location>
</feature>
<feature type="region of interest" description="Disordered" evidence="1">
    <location>
        <begin position="2800"/>
        <end position="2978"/>
    </location>
</feature>
<feature type="compositionally biased region" description="Acidic residues" evidence="1">
    <location>
        <begin position="2898"/>
        <end position="2907"/>
    </location>
</feature>
<feature type="compositionally biased region" description="Low complexity" evidence="1">
    <location>
        <begin position="741"/>
        <end position="754"/>
    </location>
</feature>
<feature type="compositionally biased region" description="Low complexity" evidence="1">
    <location>
        <begin position="1317"/>
        <end position="1333"/>
    </location>
</feature>
<feature type="region of interest" description="Disordered" evidence="1">
    <location>
        <begin position="2993"/>
        <end position="3126"/>
    </location>
</feature>
<feature type="compositionally biased region" description="Basic and acidic residues" evidence="1">
    <location>
        <begin position="63"/>
        <end position="75"/>
    </location>
</feature>
<feature type="compositionally biased region" description="Low complexity" evidence="1">
    <location>
        <begin position="1346"/>
        <end position="1363"/>
    </location>
</feature>
<feature type="compositionally biased region" description="Low complexity" evidence="1">
    <location>
        <begin position="2577"/>
        <end position="2612"/>
    </location>
</feature>
<feature type="compositionally biased region" description="Polar residues" evidence="1">
    <location>
        <begin position="46"/>
        <end position="55"/>
    </location>
</feature>
<dbReference type="RefSeq" id="XP_067922797.1">
    <property type="nucleotide sequence ID" value="XM_068065226.1"/>
</dbReference>
<feature type="compositionally biased region" description="Polar residues" evidence="1">
    <location>
        <begin position="404"/>
        <end position="414"/>
    </location>
</feature>
<feature type="compositionally biased region" description="Basic and acidic residues" evidence="1">
    <location>
        <begin position="3456"/>
        <end position="3474"/>
    </location>
</feature>
<comment type="caution">
    <text evidence="2">The sequence shown here is derived from an EMBL/GenBank/DDBJ whole genome shotgun (WGS) entry which is preliminary data.</text>
</comment>
<feature type="compositionally biased region" description="Low complexity" evidence="1">
    <location>
        <begin position="3590"/>
        <end position="3614"/>
    </location>
</feature>
<feature type="compositionally biased region" description="Basic and acidic residues" evidence="1">
    <location>
        <begin position="1455"/>
        <end position="1471"/>
    </location>
</feature>
<feature type="compositionally biased region" description="Polar residues" evidence="1">
    <location>
        <begin position="791"/>
        <end position="803"/>
    </location>
</feature>
<feature type="region of interest" description="Disordered" evidence="1">
    <location>
        <begin position="399"/>
        <end position="524"/>
    </location>
</feature>
<reference evidence="2 3" key="1">
    <citation type="journal article" date="2017" name="Int. J. Parasitol.">
        <title>The genome of the protozoan parasite Cystoisospora suis and a reverse vaccinology approach to identify vaccine candidates.</title>
        <authorList>
            <person name="Palmieri N."/>
            <person name="Shrestha A."/>
            <person name="Ruttkowski B."/>
            <person name="Beck T."/>
            <person name="Vogl C."/>
            <person name="Tomley F."/>
            <person name="Blake D.P."/>
            <person name="Joachim A."/>
        </authorList>
    </citation>
    <scope>NUCLEOTIDE SEQUENCE [LARGE SCALE GENOMIC DNA]</scope>
    <source>
        <strain evidence="2 3">Wien I</strain>
    </source>
</reference>
<feature type="region of interest" description="Disordered" evidence="1">
    <location>
        <begin position="1091"/>
        <end position="1129"/>
    </location>
</feature>
<feature type="region of interest" description="Disordered" evidence="1">
    <location>
        <begin position="3392"/>
        <end position="3411"/>
    </location>
</feature>
<feature type="compositionally biased region" description="Basic and acidic residues" evidence="1">
    <location>
        <begin position="4000"/>
        <end position="4080"/>
    </location>
</feature>
<feature type="compositionally biased region" description="Basic and acidic residues" evidence="1">
    <location>
        <begin position="3265"/>
        <end position="3299"/>
    </location>
</feature>
<feature type="compositionally biased region" description="Polar residues" evidence="1">
    <location>
        <begin position="995"/>
        <end position="1007"/>
    </location>
</feature>
<feature type="compositionally biased region" description="Polar residues" evidence="1">
    <location>
        <begin position="3438"/>
        <end position="3455"/>
    </location>
</feature>
<feature type="compositionally biased region" description="Basic and acidic residues" evidence="1">
    <location>
        <begin position="3003"/>
        <end position="3025"/>
    </location>
</feature>
<feature type="compositionally biased region" description="Low complexity" evidence="1">
    <location>
        <begin position="1184"/>
        <end position="1196"/>
    </location>
</feature>
<feature type="compositionally biased region" description="Basic and acidic residues" evidence="1">
    <location>
        <begin position="3427"/>
        <end position="3437"/>
    </location>
</feature>
<dbReference type="Proteomes" id="UP000221165">
    <property type="component" value="Unassembled WGS sequence"/>
</dbReference>
<feature type="non-terminal residue" evidence="2">
    <location>
        <position position="4251"/>
    </location>
</feature>
<proteinExistence type="predicted"/>
<keyword evidence="3" id="KW-1185">Reference proteome</keyword>
<feature type="compositionally biased region" description="Basic and acidic residues" evidence="1">
    <location>
        <begin position="1627"/>
        <end position="1643"/>
    </location>
</feature>
<feature type="compositionally biased region" description="Polar residues" evidence="1">
    <location>
        <begin position="464"/>
        <end position="474"/>
    </location>
</feature>
<feature type="compositionally biased region" description="Basic and acidic residues" evidence="1">
    <location>
        <begin position="3392"/>
        <end position="3403"/>
    </location>
</feature>
<feature type="compositionally biased region" description="Low complexity" evidence="1">
    <location>
        <begin position="1389"/>
        <end position="1403"/>
    </location>
</feature>
<feature type="region of interest" description="Disordered" evidence="1">
    <location>
        <begin position="361"/>
        <end position="383"/>
    </location>
</feature>
<feature type="compositionally biased region" description="Low complexity" evidence="1">
    <location>
        <begin position="3508"/>
        <end position="3517"/>
    </location>
</feature>
<feature type="region of interest" description="Disordered" evidence="1">
    <location>
        <begin position="2132"/>
        <end position="2645"/>
    </location>
</feature>
<feature type="region of interest" description="Disordered" evidence="1">
    <location>
        <begin position="2668"/>
        <end position="2783"/>
    </location>
</feature>
<feature type="compositionally biased region" description="Pro residues" evidence="1">
    <location>
        <begin position="2670"/>
        <end position="2687"/>
    </location>
</feature>
<feature type="region of interest" description="Disordered" evidence="1">
    <location>
        <begin position="1451"/>
        <end position="1756"/>
    </location>
</feature>
<feature type="compositionally biased region" description="Basic and acidic residues" evidence="1">
    <location>
        <begin position="4184"/>
        <end position="4199"/>
    </location>
</feature>
<feature type="compositionally biased region" description="Low complexity" evidence="1">
    <location>
        <begin position="2151"/>
        <end position="2163"/>
    </location>
</feature>
<feature type="region of interest" description="Disordered" evidence="1">
    <location>
        <begin position="1"/>
        <end position="84"/>
    </location>
</feature>
<feature type="compositionally biased region" description="Basic and acidic residues" evidence="1">
    <location>
        <begin position="3310"/>
        <end position="3325"/>
    </location>
</feature>
<feature type="compositionally biased region" description="Low complexity" evidence="1">
    <location>
        <begin position="948"/>
        <end position="965"/>
    </location>
</feature>
<feature type="region of interest" description="Disordered" evidence="1">
    <location>
        <begin position="1177"/>
        <end position="1202"/>
    </location>
</feature>
<feature type="region of interest" description="Disordered" evidence="1">
    <location>
        <begin position="1389"/>
        <end position="1435"/>
    </location>
</feature>
<feature type="compositionally biased region" description="Low complexity" evidence="1">
    <location>
        <begin position="2626"/>
        <end position="2636"/>
    </location>
</feature>
<feature type="region of interest" description="Disordered" evidence="1">
    <location>
        <begin position="3153"/>
        <end position="3210"/>
    </location>
</feature>
<feature type="region of interest" description="Disordered" evidence="1">
    <location>
        <begin position="566"/>
        <end position="591"/>
    </location>
</feature>
<feature type="compositionally biased region" description="Low complexity" evidence="1">
    <location>
        <begin position="2561"/>
        <end position="2570"/>
    </location>
</feature>
<feature type="compositionally biased region" description="Acidic residues" evidence="1">
    <location>
        <begin position="3526"/>
        <end position="3536"/>
    </location>
</feature>
<feature type="compositionally biased region" description="Basic and acidic residues" evidence="1">
    <location>
        <begin position="475"/>
        <end position="489"/>
    </location>
</feature>
<feature type="compositionally biased region" description="Basic and acidic residues" evidence="1">
    <location>
        <begin position="2347"/>
        <end position="2383"/>
    </location>
</feature>
<feature type="compositionally biased region" description="Low complexity" evidence="1">
    <location>
        <begin position="3244"/>
        <end position="3264"/>
    </location>
</feature>
<feature type="compositionally biased region" description="Low complexity" evidence="1">
    <location>
        <begin position="804"/>
        <end position="824"/>
    </location>
</feature>
<dbReference type="VEuPathDB" id="ToxoDB:CSUI_005046"/>
<organism evidence="2 3">
    <name type="scientific">Cystoisospora suis</name>
    <dbReference type="NCBI Taxonomy" id="483139"/>
    <lineage>
        <taxon>Eukaryota</taxon>
        <taxon>Sar</taxon>
        <taxon>Alveolata</taxon>
        <taxon>Apicomplexa</taxon>
        <taxon>Conoidasida</taxon>
        <taxon>Coccidia</taxon>
        <taxon>Eucoccidiorida</taxon>
        <taxon>Eimeriorina</taxon>
        <taxon>Sarcocystidae</taxon>
        <taxon>Cystoisospora</taxon>
    </lineage>
</organism>
<feature type="region of interest" description="Disordered" evidence="1">
    <location>
        <begin position="142"/>
        <end position="173"/>
    </location>
</feature>
<feature type="compositionally biased region" description="Basic and acidic residues" evidence="1">
    <location>
        <begin position="1541"/>
        <end position="1554"/>
    </location>
</feature>
<feature type="compositionally biased region" description="Basic and acidic residues" evidence="1">
    <location>
        <begin position="2426"/>
        <end position="2446"/>
    </location>
</feature>
<feature type="compositionally biased region" description="Low complexity" evidence="1">
    <location>
        <begin position="3326"/>
        <end position="3345"/>
    </location>
</feature>
<feature type="region of interest" description="Disordered" evidence="1">
    <location>
        <begin position="906"/>
        <end position="1054"/>
    </location>
</feature>
<feature type="region of interest" description="Disordered" evidence="1">
    <location>
        <begin position="1220"/>
        <end position="1363"/>
    </location>
</feature>
<feature type="compositionally biased region" description="Basic and acidic residues" evidence="1">
    <location>
        <begin position="2237"/>
        <end position="2248"/>
    </location>
</feature>
<evidence type="ECO:0000256" key="1">
    <source>
        <dbReference type="SAM" id="MobiDB-lite"/>
    </source>
</evidence>
<feature type="region of interest" description="Disordered" evidence="1">
    <location>
        <begin position="3959"/>
        <end position="4097"/>
    </location>
</feature>